<feature type="region of interest" description="Disordered" evidence="1">
    <location>
        <begin position="1"/>
        <end position="23"/>
    </location>
</feature>
<evidence type="ECO:0000313" key="3">
    <source>
        <dbReference type="Proteomes" id="UP000547209"/>
    </source>
</evidence>
<dbReference type="AlphaFoldDB" id="A0A7X0RUR8"/>
<keyword evidence="3" id="KW-1185">Reference proteome</keyword>
<organism evidence="2 3">
    <name type="scientific">Cohnella nanjingensis</name>
    <dbReference type="NCBI Taxonomy" id="1387779"/>
    <lineage>
        <taxon>Bacteria</taxon>
        <taxon>Bacillati</taxon>
        <taxon>Bacillota</taxon>
        <taxon>Bacilli</taxon>
        <taxon>Bacillales</taxon>
        <taxon>Paenibacillaceae</taxon>
        <taxon>Cohnella</taxon>
    </lineage>
</organism>
<dbReference type="EMBL" id="JACJVP010000044">
    <property type="protein sequence ID" value="MBB6674067.1"/>
    <property type="molecule type" value="Genomic_DNA"/>
</dbReference>
<dbReference type="RefSeq" id="WP_185671932.1">
    <property type="nucleotide sequence ID" value="NZ_JACJVP010000044.1"/>
</dbReference>
<name>A0A7X0RUR8_9BACL</name>
<proteinExistence type="predicted"/>
<evidence type="ECO:0000313" key="2">
    <source>
        <dbReference type="EMBL" id="MBB6674067.1"/>
    </source>
</evidence>
<accession>A0A7X0RUR8</accession>
<dbReference type="Proteomes" id="UP000547209">
    <property type="component" value="Unassembled WGS sequence"/>
</dbReference>
<sequence>MKERPAPRRHPQPGLSSTVSGPAVVRIRSGPAVVRICSSACRRSQTAG</sequence>
<protein>
    <submittedName>
        <fullName evidence="2">Uncharacterized protein</fullName>
    </submittedName>
</protein>
<gene>
    <name evidence="2" type="ORF">H7C19_25635</name>
</gene>
<comment type="caution">
    <text evidence="2">The sequence shown here is derived from an EMBL/GenBank/DDBJ whole genome shotgun (WGS) entry which is preliminary data.</text>
</comment>
<reference evidence="2 3" key="1">
    <citation type="submission" date="2020-08" db="EMBL/GenBank/DDBJ databases">
        <title>Cohnella phylogeny.</title>
        <authorList>
            <person name="Dunlap C."/>
        </authorList>
    </citation>
    <scope>NUCLEOTIDE SEQUENCE [LARGE SCALE GENOMIC DNA]</scope>
    <source>
        <strain evidence="2 3">DSM 28246</strain>
    </source>
</reference>
<evidence type="ECO:0000256" key="1">
    <source>
        <dbReference type="SAM" id="MobiDB-lite"/>
    </source>
</evidence>